<feature type="region of interest" description="Disordered" evidence="1">
    <location>
        <begin position="225"/>
        <end position="250"/>
    </location>
</feature>
<feature type="compositionally biased region" description="Polar residues" evidence="1">
    <location>
        <begin position="12"/>
        <end position="43"/>
    </location>
</feature>
<evidence type="ECO:0000313" key="3">
    <source>
        <dbReference type="Proteomes" id="UP000054270"/>
    </source>
</evidence>
<name>A0A0D2P1A4_HYPSF</name>
<evidence type="ECO:0000313" key="2">
    <source>
        <dbReference type="EMBL" id="KJA22496.1"/>
    </source>
</evidence>
<protein>
    <submittedName>
        <fullName evidence="2">Uncharacterized protein</fullName>
    </submittedName>
</protein>
<dbReference type="EMBL" id="KN817549">
    <property type="protein sequence ID" value="KJA22496.1"/>
    <property type="molecule type" value="Genomic_DNA"/>
</dbReference>
<feature type="region of interest" description="Disordered" evidence="1">
    <location>
        <begin position="324"/>
        <end position="347"/>
    </location>
</feature>
<feature type="compositionally biased region" description="Basic and acidic residues" evidence="1">
    <location>
        <begin position="329"/>
        <end position="340"/>
    </location>
</feature>
<reference evidence="3" key="1">
    <citation type="submission" date="2014-04" db="EMBL/GenBank/DDBJ databases">
        <title>Evolutionary Origins and Diversification of the Mycorrhizal Mutualists.</title>
        <authorList>
            <consortium name="DOE Joint Genome Institute"/>
            <consortium name="Mycorrhizal Genomics Consortium"/>
            <person name="Kohler A."/>
            <person name="Kuo A."/>
            <person name="Nagy L.G."/>
            <person name="Floudas D."/>
            <person name="Copeland A."/>
            <person name="Barry K.W."/>
            <person name="Cichocki N."/>
            <person name="Veneault-Fourrey C."/>
            <person name="LaButti K."/>
            <person name="Lindquist E.A."/>
            <person name="Lipzen A."/>
            <person name="Lundell T."/>
            <person name="Morin E."/>
            <person name="Murat C."/>
            <person name="Riley R."/>
            <person name="Ohm R."/>
            <person name="Sun H."/>
            <person name="Tunlid A."/>
            <person name="Henrissat B."/>
            <person name="Grigoriev I.V."/>
            <person name="Hibbett D.S."/>
            <person name="Martin F."/>
        </authorList>
    </citation>
    <scope>NUCLEOTIDE SEQUENCE [LARGE SCALE GENOMIC DNA]</scope>
    <source>
        <strain evidence="3">FD-334 SS-4</strain>
    </source>
</reference>
<evidence type="ECO:0000256" key="1">
    <source>
        <dbReference type="SAM" id="MobiDB-lite"/>
    </source>
</evidence>
<gene>
    <name evidence="2" type="ORF">HYPSUDRAFT_649909</name>
</gene>
<keyword evidence="3" id="KW-1185">Reference proteome</keyword>
<feature type="region of interest" description="Disordered" evidence="1">
    <location>
        <begin position="1"/>
        <end position="62"/>
    </location>
</feature>
<feature type="compositionally biased region" description="Polar residues" evidence="1">
    <location>
        <begin position="87"/>
        <end position="106"/>
    </location>
</feature>
<accession>A0A0D2P1A4</accession>
<sequence length="513" mass="57052">MARLFRHPNPVQPSNLSDLMDTSESTTPNGQNPDATTPSNQSYALEAPSLPPPDLGSSFTAGPQTRLATTSWASEHISADDAMETHPPTSTSTDTLFVVDGSNSRPNRSHSRFRPAPRMTTTAMPNVLRQLHERERQLQERDPPNELPRHHQMMMDERMSLARDRHQHYERTLQESRRLLASAARAAPLPTDSSASSERGLLPLPHSNGNFASILNPTTATSIASGLNVTRPPPTTEPRRGPPGDPTGRYTHFDPSTFAAGPFRNTLQHFANERDLARVDPYAARAYMRHPPPHIPPLSFDSEPEYSLSSPTRADSMAELRAARAAARAGRESREVDRGPAPHSRNTAQGDLEMAAEAARPTNFIVPSNDNIHNDDMNTARWLSEQQRSAIAERYRSQQRRMEAAARLDASSRHVHAHAREHVAPSTEDSINAMRMPPTMQRHRRAAQFLDDDEVGGESFTTIGTRNPRRMMRGNSIMLSRTVPNAAAMAWRRGRPMGDFVVRGIFNVQFNVL</sequence>
<organism evidence="2 3">
    <name type="scientific">Hypholoma sublateritium (strain FD-334 SS-4)</name>
    <dbReference type="NCBI Taxonomy" id="945553"/>
    <lineage>
        <taxon>Eukaryota</taxon>
        <taxon>Fungi</taxon>
        <taxon>Dikarya</taxon>
        <taxon>Basidiomycota</taxon>
        <taxon>Agaricomycotina</taxon>
        <taxon>Agaricomycetes</taxon>
        <taxon>Agaricomycetidae</taxon>
        <taxon>Agaricales</taxon>
        <taxon>Agaricineae</taxon>
        <taxon>Strophariaceae</taxon>
        <taxon>Hypholoma</taxon>
    </lineage>
</organism>
<proteinExistence type="predicted"/>
<dbReference type="Proteomes" id="UP000054270">
    <property type="component" value="Unassembled WGS sequence"/>
</dbReference>
<dbReference type="AlphaFoldDB" id="A0A0D2P1A4"/>
<feature type="region of interest" description="Disordered" evidence="1">
    <location>
        <begin position="81"/>
        <end position="117"/>
    </location>
</feature>